<feature type="compositionally biased region" description="Low complexity" evidence="1">
    <location>
        <begin position="328"/>
        <end position="347"/>
    </location>
</feature>
<feature type="compositionally biased region" description="Low complexity" evidence="1">
    <location>
        <begin position="299"/>
        <end position="318"/>
    </location>
</feature>
<evidence type="ECO:0000313" key="3">
    <source>
        <dbReference type="Proteomes" id="UP001642487"/>
    </source>
</evidence>
<evidence type="ECO:0000313" key="2">
    <source>
        <dbReference type="EMBL" id="CAK9311175.1"/>
    </source>
</evidence>
<gene>
    <name evidence="2" type="ORF">CITCOLO1_LOCUS2825</name>
</gene>
<feature type="compositionally biased region" description="Polar residues" evidence="1">
    <location>
        <begin position="286"/>
        <end position="298"/>
    </location>
</feature>
<protein>
    <submittedName>
        <fullName evidence="2">Uncharacterized protein</fullName>
    </submittedName>
</protein>
<proteinExistence type="predicted"/>
<accession>A0ABP0XSN4</accession>
<feature type="compositionally biased region" description="Basic and acidic residues" evidence="1">
    <location>
        <begin position="74"/>
        <end position="83"/>
    </location>
</feature>
<feature type="region of interest" description="Disordered" evidence="1">
    <location>
        <begin position="74"/>
        <end position="93"/>
    </location>
</feature>
<name>A0ABP0XSN4_9ROSI</name>
<dbReference type="EMBL" id="OZ021744">
    <property type="protein sequence ID" value="CAK9311175.1"/>
    <property type="molecule type" value="Genomic_DNA"/>
</dbReference>
<dbReference type="Proteomes" id="UP001642487">
    <property type="component" value="Chromosome 10"/>
</dbReference>
<keyword evidence="3" id="KW-1185">Reference proteome</keyword>
<sequence>MLSVLLDERAQILLKHLLDDATAGVLEFLSKDVATNSSIFYNFNWTWHKDDIQTKQLDDKAVEWMKHNQAARKMETSKIEHNPKRNRASASNVAKNDLSHGISSALRRIELHILSLQHCTSESRKTRSHWQSILQGNESLNQQKVLPRTDPPTLRSRFTKPIKGRDYFVGGQKIVKPITMHHCSEFVHGFRIPLNQSNDEAMKPPTIETHLRKQHKVVNPMTLIDKSGYTSVESKATFRPTMKLNQTSKQAKRNQNSYGQMVMGPTLLDHHPSKEARKEQTHNNKTHLTTQQESEFTNSEFQSVSSSSWTTQQTTESETVVDDDDNDSSSPSHQDNLSTTDSKSSSRYSKKTFNIKQGKKESKRAIGGLRRLKNKLGVIFHHHHHHHHHHDHDRHNFMWKQLRKIFNHRDNKRLVSIEDSNEKVKKRATRNVCCKNQVGKFEALAEGLRSHVWRSKAMKRKELKGMKCGKKKKEGVRKLHWWKMFRNRRGVKLANRGRMKIGYVNRKA</sequence>
<reference evidence="2 3" key="1">
    <citation type="submission" date="2024-03" db="EMBL/GenBank/DDBJ databases">
        <authorList>
            <person name="Gkanogiannis A."/>
            <person name="Becerra Lopez-Lavalle L."/>
        </authorList>
    </citation>
    <scope>NUCLEOTIDE SEQUENCE [LARGE SCALE GENOMIC DNA]</scope>
</reference>
<feature type="region of interest" description="Disordered" evidence="1">
    <location>
        <begin position="262"/>
        <end position="368"/>
    </location>
</feature>
<evidence type="ECO:0000256" key="1">
    <source>
        <dbReference type="SAM" id="MobiDB-lite"/>
    </source>
</evidence>
<feature type="compositionally biased region" description="Basic and acidic residues" evidence="1">
    <location>
        <begin position="268"/>
        <end position="282"/>
    </location>
</feature>
<organism evidence="2 3">
    <name type="scientific">Citrullus colocynthis</name>
    <name type="common">colocynth</name>
    <dbReference type="NCBI Taxonomy" id="252529"/>
    <lineage>
        <taxon>Eukaryota</taxon>
        <taxon>Viridiplantae</taxon>
        <taxon>Streptophyta</taxon>
        <taxon>Embryophyta</taxon>
        <taxon>Tracheophyta</taxon>
        <taxon>Spermatophyta</taxon>
        <taxon>Magnoliopsida</taxon>
        <taxon>eudicotyledons</taxon>
        <taxon>Gunneridae</taxon>
        <taxon>Pentapetalae</taxon>
        <taxon>rosids</taxon>
        <taxon>fabids</taxon>
        <taxon>Cucurbitales</taxon>
        <taxon>Cucurbitaceae</taxon>
        <taxon>Benincaseae</taxon>
        <taxon>Citrullus</taxon>
    </lineage>
</organism>